<evidence type="ECO:0000259" key="10">
    <source>
        <dbReference type="Pfam" id="PF04042"/>
    </source>
</evidence>
<dbReference type="Pfam" id="PF04042">
    <property type="entry name" value="DNA_pol_E_B"/>
    <property type="match status" value="1"/>
</dbReference>
<evidence type="ECO:0000256" key="6">
    <source>
        <dbReference type="ARBA" id="ARBA00022786"/>
    </source>
</evidence>
<dbReference type="InterPro" id="IPR024639">
    <property type="entry name" value="DNA_pol_e_bsu_N"/>
</dbReference>
<evidence type="ECO:0000256" key="9">
    <source>
        <dbReference type="ARBA" id="ARBA00032930"/>
    </source>
</evidence>
<keyword evidence="6" id="KW-0833">Ubl conjugation pathway</keyword>
<evidence type="ECO:0000256" key="4">
    <source>
        <dbReference type="ARBA" id="ARBA00022705"/>
    </source>
</evidence>
<keyword evidence="7" id="KW-0238">DNA-binding</keyword>
<evidence type="ECO:0000313" key="12">
    <source>
        <dbReference type="EMBL" id="RXM94188.1"/>
    </source>
</evidence>
<feature type="domain" description="DNA polymerase alpha/delta/epsilon subunit B" evidence="10">
    <location>
        <begin position="315"/>
        <end position="424"/>
    </location>
</feature>
<dbReference type="GO" id="GO:0006261">
    <property type="term" value="P:DNA-templated DNA replication"/>
    <property type="evidence" value="ECO:0007669"/>
    <property type="project" value="InterPro"/>
</dbReference>
<keyword evidence="13" id="KW-1185">Reference proteome</keyword>
<dbReference type="GO" id="GO:0008622">
    <property type="term" value="C:epsilon DNA polymerase complex"/>
    <property type="evidence" value="ECO:0007669"/>
    <property type="project" value="InterPro"/>
</dbReference>
<evidence type="ECO:0000256" key="3">
    <source>
        <dbReference type="ARBA" id="ARBA00009560"/>
    </source>
</evidence>
<comment type="similarity">
    <text evidence="3">Belongs to the DNA polymerase epsilon subunit B family.</text>
</comment>
<dbReference type="GO" id="GO:1990756">
    <property type="term" value="F:ubiquitin-like ligase-substrate adaptor activity"/>
    <property type="evidence" value="ECO:0007669"/>
    <property type="project" value="UniProtKB-ARBA"/>
</dbReference>
<dbReference type="InterPro" id="IPR016266">
    <property type="entry name" value="POLE2"/>
</dbReference>
<feature type="non-terminal residue" evidence="12">
    <location>
        <position position="1"/>
    </location>
</feature>
<dbReference type="GO" id="GO:0003677">
    <property type="term" value="F:DNA binding"/>
    <property type="evidence" value="ECO:0007669"/>
    <property type="project" value="UniProtKB-KW"/>
</dbReference>
<dbReference type="Proteomes" id="UP000289886">
    <property type="component" value="Unassembled WGS sequence"/>
</dbReference>
<reference evidence="12 13" key="1">
    <citation type="submission" date="2019-01" db="EMBL/GenBank/DDBJ databases">
        <title>Draft Genome and Complete Hox-Cluster Characterization of the Sterlet Sturgeon (Acipenser ruthenus).</title>
        <authorList>
            <person name="Wei Q."/>
        </authorList>
    </citation>
    <scope>NUCLEOTIDE SEQUENCE [LARGE SCALE GENOMIC DNA]</scope>
    <source>
        <strain evidence="12">WHYD16114868_AA</strain>
        <tissue evidence="12">Blood</tissue>
    </source>
</reference>
<keyword evidence="8" id="KW-0539">Nucleus</keyword>
<evidence type="ECO:0000259" key="11">
    <source>
        <dbReference type="Pfam" id="PF12213"/>
    </source>
</evidence>
<dbReference type="Gene3D" id="1.10.8.60">
    <property type="match status" value="1"/>
</dbReference>
<dbReference type="Pfam" id="PF24681">
    <property type="entry name" value="Kelch_KLHDC2_KLHL20_DRC7"/>
    <property type="match status" value="1"/>
</dbReference>
<gene>
    <name evidence="12" type="ORF">EOD39_18266</name>
</gene>
<dbReference type="GO" id="GO:0000151">
    <property type="term" value="C:ubiquitin ligase complex"/>
    <property type="evidence" value="ECO:0007669"/>
    <property type="project" value="UniProtKB-ARBA"/>
</dbReference>
<evidence type="ECO:0000256" key="1">
    <source>
        <dbReference type="ARBA" id="ARBA00004123"/>
    </source>
</evidence>
<dbReference type="Gene3D" id="2.120.10.80">
    <property type="entry name" value="Kelch-type beta propeller"/>
    <property type="match status" value="2"/>
</dbReference>
<dbReference type="PANTHER" id="PTHR12708">
    <property type="entry name" value="DNA POLYMERASE EPSILON SUBUNIT B"/>
    <property type="match status" value="1"/>
</dbReference>
<dbReference type="GO" id="GO:0140627">
    <property type="term" value="P:ubiquitin-dependent protein catabolic process via the C-end degron rule pathway"/>
    <property type="evidence" value="ECO:0007669"/>
    <property type="project" value="UniProtKB-ARBA"/>
</dbReference>
<accession>A0A444V1F5</accession>
<evidence type="ECO:0000256" key="5">
    <source>
        <dbReference type="ARBA" id="ARBA00022737"/>
    </source>
</evidence>
<evidence type="ECO:0000313" key="13">
    <source>
        <dbReference type="Proteomes" id="UP000289886"/>
    </source>
</evidence>
<dbReference type="Pfam" id="PF12213">
    <property type="entry name" value="Dpoe2NT"/>
    <property type="match status" value="1"/>
</dbReference>
<evidence type="ECO:0000256" key="8">
    <source>
        <dbReference type="ARBA" id="ARBA00023242"/>
    </source>
</evidence>
<dbReference type="AlphaFoldDB" id="A0A444V1F5"/>
<comment type="pathway">
    <text evidence="2">Protein modification; protein ubiquitination.</text>
</comment>
<dbReference type="GO" id="GO:0042276">
    <property type="term" value="P:error-prone translesion synthesis"/>
    <property type="evidence" value="ECO:0007669"/>
    <property type="project" value="TreeGrafter"/>
</dbReference>
<feature type="domain" description="DNA polymerase epsilon subunit B N-terminal" evidence="11">
    <location>
        <begin position="23"/>
        <end position="74"/>
    </location>
</feature>
<sequence length="808" mass="91290">YKSTAPGPHVLMSVACSRITVLSEASRFLVEVLVSVSDLELEDVIERITDVVEKQPLTSNMIELSMVESAVQECSQSCDETIDHVFNIIGAFDVPRYLYSSERKKFVPIAMTSHPAPRICGTARDKAELFRERYTILQQRTHRHELFTPPVIGSDPDEGRNKFQLKTVEALLGSTAKLEEVIVLGWYEDAVFHVNAFGFPPTEPSSTTRAYYGDVNFFGGPSPASVKSSAKLKQLEEQNEDAMFVFVSDVWLDSVEVLEKIHTMFSGYSAMPPTCFIFCGNFSSAPYGRNQIQALKDSLKALADVICEYPNIHKRPPLAEHITEEFRQKVPFSVFTTNPCRIQYCTQEMVVFREDLVNKMCRNCVRFPSSSLDIPNHFVKTILSQGHLAPLPLYVSPVYWAYDYTLRVYPLPDVIVFADKYDPFNIANTDCLCINPVKMADVDEDDNHMQVEEDPEEEEDDDDVEEIDEEELIDIDTELASAHDESVEIVAPPERSGHVAVSDGNCMYIWGGYKNAQTTGFYDFYLPRNEIWIYNMESRRWKKRATEGDVPQSMSGSCAVCVDGVLYLFGGHHARGNTNRLYRLPLRSTDTLHWEKMKELKGMPPTSKDKLGCWVYKNKLVFFGGYGYVPQGTHLGTFEYDVTSFWANNAPRGWNNHVHVLDLETCAWSQPVTKGNPPSPRAAHACATVGNRGFVFGGRYRESRLNDLFSINMDTWEWTEMLWHTACSSEEGEVFVFGGCANNLLSHHRAAHSNEILIFAVQPKSLGRLCLETAIHFKEILSGSWECLPKHLLRSISQRVGSNNTSGS</sequence>
<comment type="caution">
    <text evidence="12">The sequence shown here is derived from an EMBL/GenBank/DDBJ whole genome shotgun (WGS) entry which is preliminary data.</text>
</comment>
<dbReference type="InterPro" id="IPR015915">
    <property type="entry name" value="Kelch-typ_b-propeller"/>
</dbReference>
<keyword evidence="4" id="KW-0235">DNA replication</keyword>
<evidence type="ECO:0000256" key="2">
    <source>
        <dbReference type="ARBA" id="ARBA00004906"/>
    </source>
</evidence>
<dbReference type="FunFam" id="2.120.10.80:FF:000012">
    <property type="entry name" value="Kelch domain-containing protein 2"/>
    <property type="match status" value="1"/>
</dbReference>
<keyword evidence="5" id="KW-0677">Repeat</keyword>
<dbReference type="EMBL" id="SCEB01003661">
    <property type="protein sequence ID" value="RXM94188.1"/>
    <property type="molecule type" value="Genomic_DNA"/>
</dbReference>
<evidence type="ECO:0000256" key="7">
    <source>
        <dbReference type="ARBA" id="ARBA00023125"/>
    </source>
</evidence>
<protein>
    <recommendedName>
        <fullName evidence="9">DNA polymerase II subunit 2</fullName>
    </recommendedName>
</protein>
<dbReference type="InterPro" id="IPR007185">
    <property type="entry name" value="DNA_pol_a/d/e_bsu"/>
</dbReference>
<dbReference type="SUPFAM" id="SSF117281">
    <property type="entry name" value="Kelch motif"/>
    <property type="match status" value="1"/>
</dbReference>
<comment type="subcellular location">
    <subcellularLocation>
        <location evidence="1">Nucleus</location>
    </subcellularLocation>
</comment>
<proteinExistence type="inferred from homology"/>
<dbReference type="PANTHER" id="PTHR12708:SF0">
    <property type="entry name" value="DNA POLYMERASE EPSILON SUBUNIT 2"/>
    <property type="match status" value="1"/>
</dbReference>
<name>A0A444V1F5_ACIRT</name>
<organism evidence="12 13">
    <name type="scientific">Acipenser ruthenus</name>
    <name type="common">Sterlet sturgeon</name>
    <dbReference type="NCBI Taxonomy" id="7906"/>
    <lineage>
        <taxon>Eukaryota</taxon>
        <taxon>Metazoa</taxon>
        <taxon>Chordata</taxon>
        <taxon>Craniata</taxon>
        <taxon>Vertebrata</taxon>
        <taxon>Euteleostomi</taxon>
        <taxon>Actinopterygii</taxon>
        <taxon>Chondrostei</taxon>
        <taxon>Acipenseriformes</taxon>
        <taxon>Acipenseridae</taxon>
        <taxon>Acipenser</taxon>
    </lineage>
</organism>